<dbReference type="AlphaFoldDB" id="A0A812VGD5"/>
<accession>A0A812VGD5</accession>
<gene>
    <name evidence="2" type="ORF">SPIL2461_LOCUS16468</name>
</gene>
<protein>
    <submittedName>
        <fullName evidence="2">Uncharacterized protein</fullName>
    </submittedName>
</protein>
<feature type="region of interest" description="Disordered" evidence="1">
    <location>
        <begin position="88"/>
        <end position="108"/>
    </location>
</feature>
<evidence type="ECO:0000313" key="2">
    <source>
        <dbReference type="EMBL" id="CAE7628588.1"/>
    </source>
</evidence>
<dbReference type="Proteomes" id="UP000649617">
    <property type="component" value="Unassembled WGS sequence"/>
</dbReference>
<evidence type="ECO:0000256" key="1">
    <source>
        <dbReference type="SAM" id="MobiDB-lite"/>
    </source>
</evidence>
<proteinExistence type="predicted"/>
<keyword evidence="3" id="KW-1185">Reference proteome</keyword>
<name>A0A812VGD5_SYMPI</name>
<dbReference type="EMBL" id="CAJNIZ010042608">
    <property type="protein sequence ID" value="CAE7628588.1"/>
    <property type="molecule type" value="Genomic_DNA"/>
</dbReference>
<sequence>MRLCNYCLNLRWSYRGPEFSEIQRLFQRMPVEFLASHSQTLARNNCQCKKSRSARLSRPLVRQRSEALEVRHSNAALTGSQTLLALKPPRSAPDAKAPGGLLVKAGTKLPRPEEAPAFVIPRTAEEKLQVEAEAAAFALLRGCGSVQVGHGKESSGNDS</sequence>
<evidence type="ECO:0000313" key="3">
    <source>
        <dbReference type="Proteomes" id="UP000649617"/>
    </source>
</evidence>
<reference evidence="2" key="1">
    <citation type="submission" date="2021-02" db="EMBL/GenBank/DDBJ databases">
        <authorList>
            <person name="Dougan E. K."/>
            <person name="Rhodes N."/>
            <person name="Thang M."/>
            <person name="Chan C."/>
        </authorList>
    </citation>
    <scope>NUCLEOTIDE SEQUENCE</scope>
</reference>
<feature type="non-terminal residue" evidence="2">
    <location>
        <position position="1"/>
    </location>
</feature>
<dbReference type="OrthoDB" id="10663411at2759"/>
<comment type="caution">
    <text evidence="2">The sequence shown here is derived from an EMBL/GenBank/DDBJ whole genome shotgun (WGS) entry which is preliminary data.</text>
</comment>
<organism evidence="2 3">
    <name type="scientific">Symbiodinium pilosum</name>
    <name type="common">Dinoflagellate</name>
    <dbReference type="NCBI Taxonomy" id="2952"/>
    <lineage>
        <taxon>Eukaryota</taxon>
        <taxon>Sar</taxon>
        <taxon>Alveolata</taxon>
        <taxon>Dinophyceae</taxon>
        <taxon>Suessiales</taxon>
        <taxon>Symbiodiniaceae</taxon>
        <taxon>Symbiodinium</taxon>
    </lineage>
</organism>